<dbReference type="STRING" id="1348624.GCA_001591545_00811"/>
<keyword evidence="9" id="KW-1185">Reference proteome</keyword>
<keyword evidence="7" id="KW-0963">Cytoplasm</keyword>
<dbReference type="Pfam" id="PF01202">
    <property type="entry name" value="SKI"/>
    <property type="match status" value="1"/>
</dbReference>
<dbReference type="UniPathway" id="UPA00053">
    <property type="reaction ID" value="UER00088"/>
</dbReference>
<name>A0A2X4VZ37_LEDLE</name>
<keyword evidence="1 7" id="KW-0028">Amino-acid biosynthesis</keyword>
<comment type="similarity">
    <text evidence="7">Belongs to the shikimate kinase family.</text>
</comment>
<feature type="binding site" evidence="7">
    <location>
        <position position="116"/>
    </location>
    <ligand>
        <name>ATP</name>
        <dbReference type="ChEBI" id="CHEBI:30616"/>
    </ligand>
</feature>
<keyword evidence="7" id="KW-0460">Magnesium</keyword>
<dbReference type="Gene3D" id="3.40.50.300">
    <property type="entry name" value="P-loop containing nucleotide triphosphate hydrolases"/>
    <property type="match status" value="1"/>
</dbReference>
<comment type="caution">
    <text evidence="7">Lacks conserved residue(s) required for the propagation of feature annotation.</text>
</comment>
<accession>A0A2X4VZ37</accession>
<comment type="subcellular location">
    <subcellularLocation>
        <location evidence="7">Cytoplasm</location>
    </subcellularLocation>
</comment>
<proteinExistence type="inferred from homology"/>
<sequence length="167" mass="18793">MATIYLIGFMGAGKTEIGKVLGVKSGYDVIDMDDQIEKAENMQIKDIFNQFGEIYFRMKETEILKEIGVASSIVTTGGGVILKDENRQFLKENGTVVFLQCEPEVIVNRLKGDLTRPLIKEKSLSEIVDMYHARLPIYLECADIVIDTTNLTIEEATELIIERINIT</sequence>
<comment type="pathway">
    <text evidence="7">Metabolic intermediate biosynthesis; chorismate biosynthesis; chorismate from D-erythrose 4-phosphate and phosphoenolpyruvate: step 5/7.</text>
</comment>
<feature type="binding site" evidence="7">
    <location>
        <position position="15"/>
    </location>
    <ligand>
        <name>Mg(2+)</name>
        <dbReference type="ChEBI" id="CHEBI:18420"/>
    </ligand>
</feature>
<dbReference type="HAMAP" id="MF_00109">
    <property type="entry name" value="Shikimate_kinase"/>
    <property type="match status" value="1"/>
</dbReference>
<evidence type="ECO:0000256" key="7">
    <source>
        <dbReference type="HAMAP-Rule" id="MF_00109"/>
    </source>
</evidence>
<dbReference type="EMBL" id="LS483476">
    <property type="protein sequence ID" value="SQI56091.1"/>
    <property type="molecule type" value="Genomic_DNA"/>
</dbReference>
<evidence type="ECO:0000256" key="3">
    <source>
        <dbReference type="ARBA" id="ARBA00022741"/>
    </source>
</evidence>
<dbReference type="RefSeq" id="WP_066137459.1">
    <property type="nucleotide sequence ID" value="NZ_CBCSGM010000001.1"/>
</dbReference>
<dbReference type="GO" id="GO:0008652">
    <property type="term" value="P:amino acid biosynthetic process"/>
    <property type="evidence" value="ECO:0007669"/>
    <property type="project" value="UniProtKB-KW"/>
</dbReference>
<reference evidence="8 9" key="1">
    <citation type="submission" date="2018-06" db="EMBL/GenBank/DDBJ databases">
        <authorList>
            <consortium name="Pathogen Informatics"/>
            <person name="Doyle S."/>
        </authorList>
    </citation>
    <scope>NUCLEOTIDE SEQUENCE [LARGE SCALE GENOMIC DNA]</scope>
    <source>
        <strain evidence="8 9">NCTC4824</strain>
    </source>
</reference>
<keyword evidence="5 7" id="KW-0067">ATP-binding</keyword>
<dbReference type="KEGG" id="blen:NCTC4824_01732"/>
<evidence type="ECO:0000313" key="8">
    <source>
        <dbReference type="EMBL" id="SQI56091.1"/>
    </source>
</evidence>
<evidence type="ECO:0000256" key="6">
    <source>
        <dbReference type="ARBA" id="ARBA00023141"/>
    </source>
</evidence>
<keyword evidence="4 7" id="KW-0418">Kinase</keyword>
<keyword evidence="3 7" id="KW-0547">Nucleotide-binding</keyword>
<dbReference type="GO" id="GO:0000287">
    <property type="term" value="F:magnesium ion binding"/>
    <property type="evidence" value="ECO:0007669"/>
    <property type="project" value="UniProtKB-UniRule"/>
</dbReference>
<evidence type="ECO:0000313" key="9">
    <source>
        <dbReference type="Proteomes" id="UP000249134"/>
    </source>
</evidence>
<feature type="binding site" evidence="7">
    <location>
        <begin position="11"/>
        <end position="16"/>
    </location>
    <ligand>
        <name>ATP</name>
        <dbReference type="ChEBI" id="CHEBI:30616"/>
    </ligand>
</feature>
<dbReference type="PANTHER" id="PTHR21087">
    <property type="entry name" value="SHIKIMATE KINASE"/>
    <property type="match status" value="1"/>
</dbReference>
<dbReference type="AlphaFoldDB" id="A0A2X4VZ37"/>
<dbReference type="GO" id="GO:0005829">
    <property type="term" value="C:cytosol"/>
    <property type="evidence" value="ECO:0007669"/>
    <property type="project" value="TreeGrafter"/>
</dbReference>
<dbReference type="InterPro" id="IPR031322">
    <property type="entry name" value="Shikimate/glucono_kinase"/>
</dbReference>
<organism evidence="8 9">
    <name type="scientific">Lederbergia lenta</name>
    <name type="common">Bacillus lentus</name>
    <dbReference type="NCBI Taxonomy" id="1467"/>
    <lineage>
        <taxon>Bacteria</taxon>
        <taxon>Bacillati</taxon>
        <taxon>Bacillota</taxon>
        <taxon>Bacilli</taxon>
        <taxon>Bacillales</taxon>
        <taxon>Bacillaceae</taxon>
        <taxon>Lederbergia</taxon>
    </lineage>
</organism>
<comment type="subunit">
    <text evidence="7">Monomer.</text>
</comment>
<keyword evidence="2 7" id="KW-0808">Transferase</keyword>
<dbReference type="Proteomes" id="UP000249134">
    <property type="component" value="Chromosome 1"/>
</dbReference>
<feature type="binding site" evidence="7">
    <location>
        <position position="78"/>
    </location>
    <ligand>
        <name>substrate</name>
    </ligand>
</feature>
<dbReference type="PRINTS" id="PR01100">
    <property type="entry name" value="SHIKIMTKNASE"/>
</dbReference>
<dbReference type="EC" id="2.7.1.71" evidence="7"/>
<dbReference type="InterPro" id="IPR027417">
    <property type="entry name" value="P-loop_NTPase"/>
</dbReference>
<feature type="binding site" evidence="7">
    <location>
        <position position="33"/>
    </location>
    <ligand>
        <name>substrate</name>
    </ligand>
</feature>
<evidence type="ECO:0000256" key="4">
    <source>
        <dbReference type="ARBA" id="ARBA00022777"/>
    </source>
</evidence>
<dbReference type="GO" id="GO:0009073">
    <property type="term" value="P:aromatic amino acid family biosynthetic process"/>
    <property type="evidence" value="ECO:0007669"/>
    <property type="project" value="UniProtKB-KW"/>
</dbReference>
<comment type="catalytic activity">
    <reaction evidence="7">
        <text>shikimate + ATP = 3-phosphoshikimate + ADP + H(+)</text>
        <dbReference type="Rhea" id="RHEA:13121"/>
        <dbReference type="ChEBI" id="CHEBI:15378"/>
        <dbReference type="ChEBI" id="CHEBI:30616"/>
        <dbReference type="ChEBI" id="CHEBI:36208"/>
        <dbReference type="ChEBI" id="CHEBI:145989"/>
        <dbReference type="ChEBI" id="CHEBI:456216"/>
        <dbReference type="EC" id="2.7.1.71"/>
    </reaction>
</comment>
<dbReference type="CDD" id="cd00464">
    <property type="entry name" value="SK"/>
    <property type="match status" value="1"/>
</dbReference>
<gene>
    <name evidence="7 8" type="primary">aroK</name>
    <name evidence="8" type="ORF">NCTC4824_01732</name>
</gene>
<keyword evidence="6 7" id="KW-0057">Aromatic amino acid biosynthesis</keyword>
<evidence type="ECO:0000256" key="2">
    <source>
        <dbReference type="ARBA" id="ARBA00022679"/>
    </source>
</evidence>
<protein>
    <recommendedName>
        <fullName evidence="7">Shikimate kinase</fullName>
        <shortName evidence="7">SK</shortName>
        <ecNumber evidence="7">2.7.1.71</ecNumber>
    </recommendedName>
</protein>
<dbReference type="InterPro" id="IPR000623">
    <property type="entry name" value="Shikimate_kinase/TSH1"/>
</dbReference>
<dbReference type="GO" id="GO:0009423">
    <property type="term" value="P:chorismate biosynthetic process"/>
    <property type="evidence" value="ECO:0007669"/>
    <property type="project" value="UniProtKB-UniRule"/>
</dbReference>
<feature type="binding site" evidence="7">
    <location>
        <position position="57"/>
    </location>
    <ligand>
        <name>substrate</name>
    </ligand>
</feature>
<comment type="cofactor">
    <cofactor evidence="7">
        <name>Mg(2+)</name>
        <dbReference type="ChEBI" id="CHEBI:18420"/>
    </cofactor>
    <text evidence="7">Binds 1 Mg(2+) ion per subunit.</text>
</comment>
<comment type="function">
    <text evidence="7">Catalyzes the specific phosphorylation of the 3-hydroxyl group of shikimic acid using ATP as a cosubstrate.</text>
</comment>
<keyword evidence="7" id="KW-0479">Metal-binding</keyword>
<feature type="binding site" evidence="7">
    <location>
        <position position="134"/>
    </location>
    <ligand>
        <name>substrate</name>
    </ligand>
</feature>
<dbReference type="GO" id="GO:0004765">
    <property type="term" value="F:shikimate kinase activity"/>
    <property type="evidence" value="ECO:0007669"/>
    <property type="project" value="UniProtKB-UniRule"/>
</dbReference>
<evidence type="ECO:0000256" key="5">
    <source>
        <dbReference type="ARBA" id="ARBA00022840"/>
    </source>
</evidence>
<dbReference type="SUPFAM" id="SSF52540">
    <property type="entry name" value="P-loop containing nucleoside triphosphate hydrolases"/>
    <property type="match status" value="1"/>
</dbReference>
<dbReference type="PANTHER" id="PTHR21087:SF16">
    <property type="entry name" value="SHIKIMATE KINASE 1, CHLOROPLASTIC"/>
    <property type="match status" value="1"/>
</dbReference>
<evidence type="ECO:0000256" key="1">
    <source>
        <dbReference type="ARBA" id="ARBA00022605"/>
    </source>
</evidence>
<dbReference type="GO" id="GO:0005524">
    <property type="term" value="F:ATP binding"/>
    <property type="evidence" value="ECO:0007669"/>
    <property type="project" value="UniProtKB-UniRule"/>
</dbReference>